<sequence>MGFPCTVEGVRERGGVETRAGGGMEASVASGGIEGSDGKAGEEEGQEKEGSMTWFQRVGGRFQPLVARVEGPWKERRREKGLLLFAITLLSFDLLSDAAVAGIMLGLGKETPKFYWFGVTVAILTVFDLAKVWLVREDSVNNQAEGQGGGERRIWGVQQGRQGQSDAASKADSPLCGF</sequence>
<reference evidence="3" key="1">
    <citation type="submission" date="2014-11" db="EMBL/GenBank/DDBJ databases">
        <authorList>
            <person name="Otto D Thomas"/>
            <person name="Naeem Raeece"/>
        </authorList>
    </citation>
    <scope>NUCLEOTIDE SEQUENCE</scope>
</reference>
<feature type="compositionally biased region" description="Basic and acidic residues" evidence="1">
    <location>
        <begin position="36"/>
        <end position="50"/>
    </location>
</feature>
<dbReference type="PhylomeDB" id="A0A0G4IFN7"/>
<feature type="transmembrane region" description="Helical" evidence="2">
    <location>
        <begin position="114"/>
        <end position="134"/>
    </location>
</feature>
<evidence type="ECO:0000313" key="3">
    <source>
        <dbReference type="EMBL" id="CEM55961.1"/>
    </source>
</evidence>
<gene>
    <name evidence="3" type="ORF">Cvel_13979</name>
</gene>
<name>A0A0G4IFN7_9ALVE</name>
<keyword evidence="2" id="KW-1133">Transmembrane helix</keyword>
<proteinExistence type="predicted"/>
<dbReference type="VEuPathDB" id="CryptoDB:Cvel_13979"/>
<protein>
    <submittedName>
        <fullName evidence="3">Uncharacterized protein</fullName>
    </submittedName>
</protein>
<keyword evidence="2" id="KW-0812">Transmembrane</keyword>
<dbReference type="EMBL" id="CDMZ01005928">
    <property type="protein sequence ID" value="CEM55961.1"/>
    <property type="molecule type" value="Genomic_DNA"/>
</dbReference>
<evidence type="ECO:0000256" key="2">
    <source>
        <dbReference type="SAM" id="Phobius"/>
    </source>
</evidence>
<keyword evidence="2" id="KW-0472">Membrane</keyword>
<feature type="region of interest" description="Disordered" evidence="1">
    <location>
        <begin position="14"/>
        <end position="50"/>
    </location>
</feature>
<dbReference type="AlphaFoldDB" id="A0A0G4IFN7"/>
<organism evidence="3">
    <name type="scientific">Chromera velia CCMP2878</name>
    <dbReference type="NCBI Taxonomy" id="1169474"/>
    <lineage>
        <taxon>Eukaryota</taxon>
        <taxon>Sar</taxon>
        <taxon>Alveolata</taxon>
        <taxon>Colpodellida</taxon>
        <taxon>Chromeraceae</taxon>
        <taxon>Chromera</taxon>
    </lineage>
</organism>
<feature type="transmembrane region" description="Helical" evidence="2">
    <location>
        <begin position="82"/>
        <end position="108"/>
    </location>
</feature>
<accession>A0A0G4IFN7</accession>
<evidence type="ECO:0000256" key="1">
    <source>
        <dbReference type="SAM" id="MobiDB-lite"/>
    </source>
</evidence>